<dbReference type="Gene3D" id="3.40.50.150">
    <property type="entry name" value="Vaccinia Virus protein VP39"/>
    <property type="match status" value="1"/>
</dbReference>
<reference evidence="3 4" key="1">
    <citation type="submission" date="2017-04" db="EMBL/GenBank/DDBJ databases">
        <title>Genome sequencing of [Candida] sorbophila.</title>
        <authorList>
            <person name="Ahn J.O."/>
        </authorList>
    </citation>
    <scope>NUCLEOTIDE SEQUENCE [LARGE SCALE GENOMIC DNA]</scope>
    <source>
        <strain evidence="3 4">DS02</strain>
    </source>
</reference>
<evidence type="ECO:0000313" key="4">
    <source>
        <dbReference type="Proteomes" id="UP000238350"/>
    </source>
</evidence>
<dbReference type="Pfam" id="PF10294">
    <property type="entry name" value="Methyltransf_16"/>
    <property type="match status" value="1"/>
</dbReference>
<dbReference type="PANTHER" id="PTHR14614">
    <property type="entry name" value="HEPATOCELLULAR CARCINOMA-ASSOCIATED ANTIGEN"/>
    <property type="match status" value="1"/>
</dbReference>
<proteinExistence type="inferred from homology"/>
<keyword evidence="1 3" id="KW-0489">Methyltransferase</keyword>
<dbReference type="OrthoDB" id="407325at2759"/>
<dbReference type="STRING" id="45607.A0A2T0FGK4"/>
<dbReference type="SUPFAM" id="SSF53335">
    <property type="entry name" value="S-adenosyl-L-methionine-dependent methyltransferases"/>
    <property type="match status" value="1"/>
</dbReference>
<comment type="subcellular location">
    <subcellularLocation>
        <location evidence="1">Cytoplasm</location>
    </subcellularLocation>
</comment>
<dbReference type="InterPro" id="IPR012502">
    <property type="entry name" value="WAPL_dom"/>
</dbReference>
<dbReference type="InterPro" id="IPR029063">
    <property type="entry name" value="SAM-dependent_MTases_sf"/>
</dbReference>
<feature type="binding site" evidence="1">
    <location>
        <begin position="72"/>
        <end position="74"/>
    </location>
    <ligand>
        <name>S-adenosyl-L-methionine</name>
        <dbReference type="ChEBI" id="CHEBI:59789"/>
    </ligand>
</feature>
<evidence type="ECO:0000313" key="3">
    <source>
        <dbReference type="EMBL" id="PRT54079.1"/>
    </source>
</evidence>
<gene>
    <name evidence="1" type="primary">EFM6</name>
    <name evidence="3" type="ORF">B9G98_01699</name>
</gene>
<dbReference type="HAMAP" id="MF_03198">
    <property type="entry name" value="Methyltr_EFM6"/>
    <property type="match status" value="1"/>
</dbReference>
<dbReference type="InterPro" id="IPR019410">
    <property type="entry name" value="Methyltransf_16"/>
</dbReference>
<dbReference type="EMBL" id="NDIQ01000001">
    <property type="protein sequence ID" value="PRT54079.1"/>
    <property type="molecule type" value="Genomic_DNA"/>
</dbReference>
<name>A0A2T0FGK4_9ASCO</name>
<dbReference type="GO" id="GO:0005829">
    <property type="term" value="C:cytosol"/>
    <property type="evidence" value="ECO:0007669"/>
    <property type="project" value="TreeGrafter"/>
</dbReference>
<dbReference type="AlphaFoldDB" id="A0A2T0FGK4"/>
<dbReference type="GO" id="GO:0032259">
    <property type="term" value="P:methylation"/>
    <property type="evidence" value="ECO:0007669"/>
    <property type="project" value="UniProtKB-KW"/>
</dbReference>
<accession>A0A2T0FGK4</accession>
<evidence type="ECO:0000259" key="2">
    <source>
        <dbReference type="PROSITE" id="PS51271"/>
    </source>
</evidence>
<comment type="similarity">
    <text evidence="1">Belongs to the class I-like SAM-binding methyltransferase superfamily. METTL21 family. EFM6 subfamily.</text>
</comment>
<keyword evidence="4" id="KW-1185">Reference proteome</keyword>
<dbReference type="PANTHER" id="PTHR14614:SF152">
    <property type="entry name" value="PROTEIN-LYSINE N-METHYLTRANSFERASE EFM6"/>
    <property type="match status" value="1"/>
</dbReference>
<keyword evidence="1" id="KW-0963">Cytoplasm</keyword>
<feature type="binding site" evidence="1">
    <location>
        <position position="47"/>
    </location>
    <ligand>
        <name>S-adenosyl-L-methionine</name>
        <dbReference type="ChEBI" id="CHEBI:59789"/>
    </ligand>
</feature>
<keyword evidence="1" id="KW-0949">S-adenosyl-L-methionine</keyword>
<evidence type="ECO:0000256" key="1">
    <source>
        <dbReference type="HAMAP-Rule" id="MF_03198"/>
    </source>
</evidence>
<feature type="binding site" evidence="1">
    <location>
        <position position="125"/>
    </location>
    <ligand>
        <name>S-adenosyl-L-methionine</name>
        <dbReference type="ChEBI" id="CHEBI:59789"/>
    </ligand>
</feature>
<dbReference type="InterPro" id="IPR033684">
    <property type="entry name" value="EFM6"/>
</dbReference>
<comment type="caution">
    <text evidence="3">The sequence shown here is derived from an EMBL/GenBank/DDBJ whole genome shotgun (WGS) entry which is preliminary data.</text>
</comment>
<protein>
    <recommendedName>
        <fullName evidence="1">Protein-lysine N-methyltransferase EFM6</fullName>
        <ecNumber evidence="1">2.1.1.-</ecNumber>
    </recommendedName>
    <alternativeName>
        <fullName evidence="1">Elongation factor methyltransferase 6</fullName>
    </alternativeName>
</protein>
<feature type="binding site" evidence="1">
    <location>
        <position position="142"/>
    </location>
    <ligand>
        <name>S-adenosyl-L-methionine</name>
        <dbReference type="ChEBI" id="CHEBI:59789"/>
    </ligand>
</feature>
<dbReference type="Proteomes" id="UP000238350">
    <property type="component" value="Unassembled WGS sequence"/>
</dbReference>
<dbReference type="PROSITE" id="PS51271">
    <property type="entry name" value="WAPL"/>
    <property type="match status" value="1"/>
</dbReference>
<sequence length="223" mass="25530">MDLDWGFVPINDVSDRGIQDLTFDGLLKEPLKVHQDGGAAGCGGRLWPAGELLSRYLIRQAEIPYRKIIELGSGTGLAGLAVAVGHPEADFELYITDQENLMHLMEENIVLNNQQQRVKARVLNWGEELPEYAKGADLILAADCVYLEFAFPLLEKTLLDLTNDGTRVLMAYKKRRKADKHFFKRIKKNFDVVEIRDFPEYEQFHRDVVYLFEIIRKTPPLKP</sequence>
<dbReference type="GO" id="GO:0016279">
    <property type="term" value="F:protein-lysine N-methyltransferase activity"/>
    <property type="evidence" value="ECO:0007669"/>
    <property type="project" value="UniProtKB-UniRule"/>
</dbReference>
<organism evidence="3 4">
    <name type="scientific">Wickerhamiella sorbophila</name>
    <dbReference type="NCBI Taxonomy" id="45607"/>
    <lineage>
        <taxon>Eukaryota</taxon>
        <taxon>Fungi</taxon>
        <taxon>Dikarya</taxon>
        <taxon>Ascomycota</taxon>
        <taxon>Saccharomycotina</taxon>
        <taxon>Dipodascomycetes</taxon>
        <taxon>Dipodascales</taxon>
        <taxon>Trichomonascaceae</taxon>
        <taxon>Wickerhamiella</taxon>
    </lineage>
</organism>
<feature type="binding site" evidence="1">
    <location>
        <position position="97"/>
    </location>
    <ligand>
        <name>S-adenosyl-L-methionine</name>
        <dbReference type="ChEBI" id="CHEBI:59789"/>
    </ligand>
</feature>
<feature type="domain" description="WAPL" evidence="2">
    <location>
        <begin position="176"/>
        <end position="223"/>
    </location>
</feature>
<comment type="function">
    <text evidence="1">S-adenosyl-L-methionine-dependent protein-lysine N-methyltransferase that methylates elongation factor 1-alpha.</text>
</comment>
<dbReference type="EC" id="2.1.1.-" evidence="1"/>
<keyword evidence="1 3" id="KW-0808">Transferase</keyword>